<gene>
    <name evidence="3" type="ORF">MNBD_GAMMA21-803</name>
</gene>
<keyword evidence="2" id="KW-0472">Membrane</keyword>
<sequence>MNSKTIFNYVIGAVAGIGLTIGSAAFAVNTVHGNGNHSGGMMGNATQQATPAGMHGNTNAKTYGGMMGNTTQQAIQNGMHGNTTQTIPDGMHNGMATGTDRQNAPCHVATDSKDKKS</sequence>
<evidence type="ECO:0000256" key="2">
    <source>
        <dbReference type="SAM" id="Phobius"/>
    </source>
</evidence>
<reference evidence="3" key="1">
    <citation type="submission" date="2018-06" db="EMBL/GenBank/DDBJ databases">
        <authorList>
            <person name="Zhirakovskaya E."/>
        </authorList>
    </citation>
    <scope>NUCLEOTIDE SEQUENCE</scope>
</reference>
<keyword evidence="2" id="KW-0812">Transmembrane</keyword>
<evidence type="ECO:0000256" key="1">
    <source>
        <dbReference type="SAM" id="MobiDB-lite"/>
    </source>
</evidence>
<keyword evidence="2" id="KW-1133">Transmembrane helix</keyword>
<name>A0A3B1A2X3_9ZZZZ</name>
<organism evidence="3">
    <name type="scientific">hydrothermal vent metagenome</name>
    <dbReference type="NCBI Taxonomy" id="652676"/>
    <lineage>
        <taxon>unclassified sequences</taxon>
        <taxon>metagenomes</taxon>
        <taxon>ecological metagenomes</taxon>
    </lineage>
</organism>
<dbReference type="EMBL" id="UOFR01000059">
    <property type="protein sequence ID" value="VAW98431.1"/>
    <property type="molecule type" value="Genomic_DNA"/>
</dbReference>
<proteinExistence type="predicted"/>
<accession>A0A3B1A2X3</accession>
<dbReference type="AlphaFoldDB" id="A0A3B1A2X3"/>
<protein>
    <submittedName>
        <fullName evidence="3">Uncharacterized protein</fullName>
    </submittedName>
</protein>
<evidence type="ECO:0000313" key="3">
    <source>
        <dbReference type="EMBL" id="VAW98431.1"/>
    </source>
</evidence>
<feature type="region of interest" description="Disordered" evidence="1">
    <location>
        <begin position="79"/>
        <end position="117"/>
    </location>
</feature>
<feature type="transmembrane region" description="Helical" evidence="2">
    <location>
        <begin position="6"/>
        <end position="28"/>
    </location>
</feature>